<evidence type="ECO:0000256" key="8">
    <source>
        <dbReference type="ARBA" id="ARBA00022792"/>
    </source>
</evidence>
<evidence type="ECO:0000256" key="20">
    <source>
        <dbReference type="ARBA" id="ARBA00048433"/>
    </source>
</evidence>
<evidence type="ECO:0000256" key="12">
    <source>
        <dbReference type="ARBA" id="ARBA00023136"/>
    </source>
</evidence>
<evidence type="ECO:0000256" key="2">
    <source>
        <dbReference type="ARBA" id="ARBA00006375"/>
    </source>
</evidence>
<dbReference type="Gene3D" id="1.50.40.10">
    <property type="entry name" value="Mitochondrial carrier domain"/>
    <property type="match status" value="1"/>
</dbReference>
<keyword evidence="6" id="KW-0479">Metal-binding</keyword>
<keyword evidence="5 25" id="KW-0812">Transmembrane</keyword>
<feature type="domain" description="EF-hand" evidence="27">
    <location>
        <begin position="19"/>
        <end position="54"/>
    </location>
</feature>
<dbReference type="InterPro" id="IPR018108">
    <property type="entry name" value="MCP_transmembrane"/>
</dbReference>
<evidence type="ECO:0000256" key="25">
    <source>
        <dbReference type="PROSITE-ProRule" id="PRU00282"/>
    </source>
</evidence>
<evidence type="ECO:0000256" key="23">
    <source>
        <dbReference type="ARBA" id="ARBA00048971"/>
    </source>
</evidence>
<evidence type="ECO:0000256" key="1">
    <source>
        <dbReference type="ARBA" id="ARBA00004448"/>
    </source>
</evidence>
<dbReference type="SUPFAM" id="SSF103506">
    <property type="entry name" value="Mitochondrial carrier"/>
    <property type="match status" value="1"/>
</dbReference>
<keyword evidence="12 25" id="KW-0472">Membrane</keyword>
<dbReference type="InterPro" id="IPR018247">
    <property type="entry name" value="EF_Hand_1_Ca_BS"/>
</dbReference>
<accession>A0ABM0LKF8</accession>
<comment type="catalytic activity">
    <reaction evidence="20">
        <text>dAMP(in) + ADP(out) + H(+)(out) = dAMP(out) + ADP(in) + H(+)(in)</text>
        <dbReference type="Rhea" id="RHEA:73675"/>
        <dbReference type="ChEBI" id="CHEBI:15378"/>
        <dbReference type="ChEBI" id="CHEBI:58245"/>
        <dbReference type="ChEBI" id="CHEBI:456216"/>
    </reaction>
</comment>
<reference evidence="29" key="1">
    <citation type="submission" date="2025-08" db="UniProtKB">
        <authorList>
            <consortium name="RefSeq"/>
        </authorList>
    </citation>
    <scope>IDENTIFICATION</scope>
</reference>
<sequence>MLCWLRGFVLPSAACQSVYTQLAYEVLFEDLDRNGDGVVDIVELRDGLRNWNSAFDSDSEKTIFRAADSNADAGLDFEEFVQYLQDHEKKMKLAFKSLDRNNDGVIDASEIVAAVQSLGIYISLSQANDILKSMDSDGSMTVDWDEWRDFFFLHPAKTISEIIRFWKRSTIIDMGESISIPDEFTEQEKRSGVWWKRLVAAGIASAITRTCTAPLDRLKVLMQVRRSKVSKMGLVNEFKQMIKEGGLFSLWRGNGVNVFKIAPETALKIGAYEQYKKLLSFDDANLGVLQRFIAGSMAGATSQTCIYPMEVIKTRLILGKTGEYSGVVDCCRKLLKTEGIQAFGKGYVPNLIGIIPYAGLDLAIFELLKNYWLEHYSEKSVNPGIAIVLGCSTLSHTCGQLASFPLNLLRTRMQAAILEKEKIPMFQLIQEIYTKEGKRGFFRGLTPNIIKLLPAVGIGCVANELVKLLFGLT</sequence>
<keyword evidence="3 26" id="KW-0813">Transport</keyword>
<keyword evidence="11" id="KW-0496">Mitochondrion</keyword>
<evidence type="ECO:0000256" key="22">
    <source>
        <dbReference type="ARBA" id="ARBA00048844"/>
    </source>
</evidence>
<dbReference type="InterPro" id="IPR011992">
    <property type="entry name" value="EF-hand-dom_pair"/>
</dbReference>
<evidence type="ECO:0000256" key="13">
    <source>
        <dbReference type="ARBA" id="ARBA00036282"/>
    </source>
</evidence>
<comment type="catalytic activity">
    <reaction evidence="16">
        <text>ADP(out) + diphosphate(in) = ADP(in) + diphosphate(out)</text>
        <dbReference type="Rhea" id="RHEA:73671"/>
        <dbReference type="ChEBI" id="CHEBI:33019"/>
        <dbReference type="ChEBI" id="CHEBI:456216"/>
    </reaction>
</comment>
<evidence type="ECO:0000256" key="9">
    <source>
        <dbReference type="ARBA" id="ARBA00022837"/>
    </source>
</evidence>
<keyword evidence="9" id="KW-0106">Calcium</keyword>
<protein>
    <submittedName>
        <fullName evidence="29">Calcium-binding mitochondrial carrier protein SCaMC-1-like</fullName>
    </submittedName>
</protein>
<evidence type="ECO:0000313" key="29">
    <source>
        <dbReference type="RefSeq" id="XP_005367967.1"/>
    </source>
</evidence>
<keyword evidence="4" id="KW-0050">Antiport</keyword>
<evidence type="ECO:0000256" key="11">
    <source>
        <dbReference type="ARBA" id="ARBA00023128"/>
    </source>
</evidence>
<comment type="similarity">
    <text evidence="2 26">Belongs to the mitochondrial carrier (TC 2.A.29) family.</text>
</comment>
<dbReference type="Pfam" id="PF00153">
    <property type="entry name" value="Mito_carr"/>
    <property type="match status" value="3"/>
</dbReference>
<evidence type="ECO:0000256" key="7">
    <source>
        <dbReference type="ARBA" id="ARBA00022737"/>
    </source>
</evidence>
<comment type="catalytic activity">
    <reaction evidence="17">
        <text>AMP(out) + phosphate(in) = AMP(in) + phosphate(out)</text>
        <dbReference type="Rhea" id="RHEA:70259"/>
        <dbReference type="ChEBI" id="CHEBI:43474"/>
        <dbReference type="ChEBI" id="CHEBI:456215"/>
    </reaction>
</comment>
<keyword evidence="28" id="KW-1185">Reference proteome</keyword>
<comment type="catalytic activity">
    <reaction evidence="13">
        <text>dAMP(out) + phosphate(in) = dAMP(in) + phosphate(out)</text>
        <dbReference type="Rhea" id="RHEA:73687"/>
        <dbReference type="ChEBI" id="CHEBI:43474"/>
        <dbReference type="ChEBI" id="CHEBI:58245"/>
    </reaction>
</comment>
<keyword evidence="10" id="KW-1133">Transmembrane helix</keyword>
<evidence type="ECO:0000256" key="6">
    <source>
        <dbReference type="ARBA" id="ARBA00022723"/>
    </source>
</evidence>
<evidence type="ECO:0000256" key="24">
    <source>
        <dbReference type="ARBA" id="ARBA00049234"/>
    </source>
</evidence>
<dbReference type="PANTHER" id="PTHR24089">
    <property type="entry name" value="SOLUTE CARRIER FAMILY 25"/>
    <property type="match status" value="1"/>
</dbReference>
<comment type="catalytic activity">
    <reaction evidence="21">
        <text>Mg(2+)(in) + ADP(out) + ATP(in) + H(+)(out) = Mg(2+)(out) + ADP(in) + ATP(out) + H(+)(in)</text>
        <dbReference type="Rhea" id="RHEA:73659"/>
        <dbReference type="ChEBI" id="CHEBI:15378"/>
        <dbReference type="ChEBI" id="CHEBI:18420"/>
        <dbReference type="ChEBI" id="CHEBI:30616"/>
        <dbReference type="ChEBI" id="CHEBI:456216"/>
    </reaction>
</comment>
<comment type="catalytic activity">
    <reaction evidence="14">
        <text>3'-AMP(out) + phosphate(in) = 3'-AMP(in) + phosphate(out)</text>
        <dbReference type="Rhea" id="RHEA:73691"/>
        <dbReference type="ChEBI" id="CHEBI:43474"/>
        <dbReference type="ChEBI" id="CHEBI:60880"/>
    </reaction>
</comment>
<feature type="repeat" description="Solcar" evidence="25">
    <location>
        <begin position="286"/>
        <end position="371"/>
    </location>
</feature>
<dbReference type="SMART" id="SM00054">
    <property type="entry name" value="EFh"/>
    <property type="match status" value="4"/>
</dbReference>
<name>A0ABM0LKF8_MICOH</name>
<keyword evidence="7" id="KW-0677">Repeat</keyword>
<evidence type="ECO:0000256" key="14">
    <source>
        <dbReference type="ARBA" id="ARBA00036289"/>
    </source>
</evidence>
<proteinExistence type="inferred from homology"/>
<comment type="catalytic activity">
    <reaction evidence="23">
        <text>Mg(2+)(out) + phosphate(in) + ATP(out) = Mg(2+)(in) + phosphate(out) + ATP(in)</text>
        <dbReference type="Rhea" id="RHEA:65840"/>
        <dbReference type="ChEBI" id="CHEBI:18420"/>
        <dbReference type="ChEBI" id="CHEBI:30616"/>
        <dbReference type="ChEBI" id="CHEBI:43474"/>
    </reaction>
</comment>
<evidence type="ECO:0000256" key="19">
    <source>
        <dbReference type="ARBA" id="ARBA00048314"/>
    </source>
</evidence>
<evidence type="ECO:0000259" key="27">
    <source>
        <dbReference type="PROSITE" id="PS50222"/>
    </source>
</evidence>
<dbReference type="InterPro" id="IPR023395">
    <property type="entry name" value="MCP_dom_sf"/>
</dbReference>
<dbReference type="InterPro" id="IPR002067">
    <property type="entry name" value="MCP"/>
</dbReference>
<dbReference type="PRINTS" id="PR00926">
    <property type="entry name" value="MITOCARRIER"/>
</dbReference>
<evidence type="ECO:0000256" key="16">
    <source>
        <dbReference type="ARBA" id="ARBA00036630"/>
    </source>
</evidence>
<dbReference type="InterPro" id="IPR002167">
    <property type="entry name" value="GDC-like"/>
</dbReference>
<comment type="catalytic activity">
    <reaction evidence="15">
        <text>3'-AMP(in) + ADP(out) + H(+)(out) = 3'-AMP(out) + ADP(in) + H(+)(in)</text>
        <dbReference type="Rhea" id="RHEA:73679"/>
        <dbReference type="ChEBI" id="CHEBI:15378"/>
        <dbReference type="ChEBI" id="CHEBI:60880"/>
        <dbReference type="ChEBI" id="CHEBI:456216"/>
    </reaction>
</comment>
<dbReference type="PROSITE" id="PS50222">
    <property type="entry name" value="EF_HAND_2"/>
    <property type="match status" value="3"/>
</dbReference>
<evidence type="ECO:0000256" key="15">
    <source>
        <dbReference type="ARBA" id="ARBA00036310"/>
    </source>
</evidence>
<comment type="catalytic activity">
    <reaction evidence="19">
        <text>phosphate(in) + ATP(out) + 2 H(+)(out) = phosphate(out) + ATP(in) + 2 H(+)(in)</text>
        <dbReference type="Rhea" id="RHEA:72035"/>
        <dbReference type="ChEBI" id="CHEBI:15378"/>
        <dbReference type="ChEBI" id="CHEBI:30616"/>
        <dbReference type="ChEBI" id="CHEBI:43474"/>
    </reaction>
</comment>
<dbReference type="InterPro" id="IPR002048">
    <property type="entry name" value="EF_hand_dom"/>
</dbReference>
<feature type="domain" description="EF-hand" evidence="27">
    <location>
        <begin position="122"/>
        <end position="157"/>
    </location>
</feature>
<evidence type="ECO:0000256" key="3">
    <source>
        <dbReference type="ARBA" id="ARBA00022448"/>
    </source>
</evidence>
<evidence type="ECO:0000313" key="28">
    <source>
        <dbReference type="Proteomes" id="UP000694915"/>
    </source>
</evidence>
<feature type="repeat" description="Solcar" evidence="25">
    <location>
        <begin position="383"/>
        <end position="469"/>
    </location>
</feature>
<evidence type="ECO:0000256" key="18">
    <source>
        <dbReference type="ARBA" id="ARBA00047352"/>
    </source>
</evidence>
<comment type="catalytic activity">
    <reaction evidence="22">
        <text>dADP(out) + phosphate(in) + H(+)(out) = dADP(in) + phosphate(out) + H(+)(in)</text>
        <dbReference type="Rhea" id="RHEA:73695"/>
        <dbReference type="ChEBI" id="CHEBI:15378"/>
        <dbReference type="ChEBI" id="CHEBI:43474"/>
        <dbReference type="ChEBI" id="CHEBI:57667"/>
    </reaction>
</comment>
<comment type="catalytic activity">
    <reaction evidence="18">
        <text>ADP(out) + phosphate(in) + H(+)(out) = ADP(in) + phosphate(out) + H(+)(in)</text>
        <dbReference type="Rhea" id="RHEA:65844"/>
        <dbReference type="ChEBI" id="CHEBI:15378"/>
        <dbReference type="ChEBI" id="CHEBI:43474"/>
        <dbReference type="ChEBI" id="CHEBI:456216"/>
    </reaction>
</comment>
<feature type="domain" description="EF-hand" evidence="27">
    <location>
        <begin position="86"/>
        <end position="121"/>
    </location>
</feature>
<dbReference type="Gene3D" id="1.10.238.10">
    <property type="entry name" value="EF-hand"/>
    <property type="match status" value="2"/>
</dbReference>
<dbReference type="Proteomes" id="UP000694915">
    <property type="component" value="Unplaced"/>
</dbReference>
<gene>
    <name evidence="29" type="primary">LOC101996093</name>
</gene>
<evidence type="ECO:0000256" key="4">
    <source>
        <dbReference type="ARBA" id="ARBA00022449"/>
    </source>
</evidence>
<organism evidence="28 29">
    <name type="scientific">Microtus ochrogaster</name>
    <name type="common">Prairie vole</name>
    <dbReference type="NCBI Taxonomy" id="79684"/>
    <lineage>
        <taxon>Eukaryota</taxon>
        <taxon>Metazoa</taxon>
        <taxon>Chordata</taxon>
        <taxon>Craniata</taxon>
        <taxon>Vertebrata</taxon>
        <taxon>Euteleostomi</taxon>
        <taxon>Mammalia</taxon>
        <taxon>Eutheria</taxon>
        <taxon>Euarchontoglires</taxon>
        <taxon>Glires</taxon>
        <taxon>Rodentia</taxon>
        <taxon>Myomorpha</taxon>
        <taxon>Muroidea</taxon>
        <taxon>Cricetidae</taxon>
        <taxon>Arvicolinae</taxon>
        <taxon>Microtus</taxon>
    </lineage>
</organism>
<dbReference type="RefSeq" id="XP_005367967.1">
    <property type="nucleotide sequence ID" value="XM_005367910.2"/>
</dbReference>
<dbReference type="PROSITE" id="PS50920">
    <property type="entry name" value="SOLCAR"/>
    <property type="match status" value="3"/>
</dbReference>
<dbReference type="PRINTS" id="PR00928">
    <property type="entry name" value="GRAVESDC"/>
</dbReference>
<evidence type="ECO:0000256" key="26">
    <source>
        <dbReference type="RuleBase" id="RU000488"/>
    </source>
</evidence>
<comment type="subcellular location">
    <subcellularLocation>
        <location evidence="1">Mitochondrion inner membrane</location>
        <topology evidence="1">Multi-pass membrane protein</topology>
    </subcellularLocation>
</comment>
<evidence type="ECO:0000256" key="10">
    <source>
        <dbReference type="ARBA" id="ARBA00022989"/>
    </source>
</evidence>
<evidence type="ECO:0000256" key="5">
    <source>
        <dbReference type="ARBA" id="ARBA00022692"/>
    </source>
</evidence>
<dbReference type="SUPFAM" id="SSF47473">
    <property type="entry name" value="EF-hand"/>
    <property type="match status" value="1"/>
</dbReference>
<dbReference type="GeneID" id="101996093"/>
<evidence type="ECO:0000256" key="17">
    <source>
        <dbReference type="ARBA" id="ARBA00036908"/>
    </source>
</evidence>
<evidence type="ECO:0000256" key="21">
    <source>
        <dbReference type="ARBA" id="ARBA00048804"/>
    </source>
</evidence>
<keyword evidence="8" id="KW-0999">Mitochondrion inner membrane</keyword>
<comment type="catalytic activity">
    <reaction evidence="24">
        <text>dADP(in) + ADP(out) = dADP(out) + ADP(in)</text>
        <dbReference type="Rhea" id="RHEA:72855"/>
        <dbReference type="ChEBI" id="CHEBI:57667"/>
        <dbReference type="ChEBI" id="CHEBI:456216"/>
    </reaction>
</comment>
<dbReference type="Pfam" id="PF13499">
    <property type="entry name" value="EF-hand_7"/>
    <property type="match status" value="2"/>
</dbReference>
<feature type="repeat" description="Solcar" evidence="25">
    <location>
        <begin position="192"/>
        <end position="278"/>
    </location>
</feature>
<dbReference type="PROSITE" id="PS00018">
    <property type="entry name" value="EF_HAND_1"/>
    <property type="match status" value="2"/>
</dbReference>